<dbReference type="RefSeq" id="WP_052565097.1">
    <property type="nucleotide sequence ID" value="NZ_BAFN01000001.1"/>
</dbReference>
<evidence type="ECO:0008006" key="4">
    <source>
        <dbReference type="Google" id="ProtNLM"/>
    </source>
</evidence>
<evidence type="ECO:0000256" key="1">
    <source>
        <dbReference type="SAM" id="Coils"/>
    </source>
</evidence>
<feature type="coiled-coil region" evidence="1">
    <location>
        <begin position="74"/>
        <end position="164"/>
    </location>
</feature>
<reference evidence="3" key="1">
    <citation type="journal article" date="2015" name="Genome Announc.">
        <title>Draft Genome Sequence of an Anaerobic Ammonium-Oxidizing Bacterium, "Candidatus Brocadia sinica".</title>
        <authorList>
            <person name="Oshiki M."/>
            <person name="Shinyako-Hata K."/>
            <person name="Satoh H."/>
            <person name="Okabe S."/>
        </authorList>
    </citation>
    <scope>NUCLEOTIDE SEQUENCE [LARGE SCALE GENOMIC DNA]</scope>
    <source>
        <strain evidence="3">JPN1</strain>
    </source>
</reference>
<comment type="caution">
    <text evidence="2">The sequence shown here is derived from an EMBL/GenBank/DDBJ whole genome shotgun (WGS) entry which is preliminary data.</text>
</comment>
<protein>
    <recommendedName>
        <fullName evidence="4">Lipoprotein</fullName>
    </recommendedName>
</protein>
<accession>A0ABQ0K252</accession>
<dbReference type="Proteomes" id="UP000032309">
    <property type="component" value="Unassembled WGS sequence"/>
</dbReference>
<proteinExistence type="predicted"/>
<evidence type="ECO:0000313" key="3">
    <source>
        <dbReference type="Proteomes" id="UP000032309"/>
    </source>
</evidence>
<keyword evidence="1" id="KW-0175">Coiled coil</keyword>
<dbReference type="PROSITE" id="PS51257">
    <property type="entry name" value="PROKAR_LIPOPROTEIN"/>
    <property type="match status" value="1"/>
</dbReference>
<dbReference type="EMBL" id="BAFN01000001">
    <property type="protein sequence ID" value="GAN35101.1"/>
    <property type="molecule type" value="Genomic_DNA"/>
</dbReference>
<name>A0ABQ0K252_9BACT</name>
<evidence type="ECO:0000313" key="2">
    <source>
        <dbReference type="EMBL" id="GAN35101.1"/>
    </source>
</evidence>
<sequence>MGKIVPLIPFFVFVLMTLGCESFMKKESKKPCTTDSFSGEIVSPPKSKGYLASGATVNIDTGEENKKTSLLDQFEQTRKALSLSQEKIATLERDLESEKTIKTAFETELEELKKQLEATQQLIIENEKIGKQLEQSQEPYEKKIRELTLELTKAQIEETKAKQELIGLKIEQLVEKKKQKPQNPQ</sequence>
<keyword evidence="3" id="KW-1185">Reference proteome</keyword>
<gene>
    <name evidence="2" type="ORF">BROSI_A3647</name>
</gene>
<organism evidence="2 3">
    <name type="scientific">Candidatus Brocadia sinica JPN1</name>
    <dbReference type="NCBI Taxonomy" id="1197129"/>
    <lineage>
        <taxon>Bacteria</taxon>
        <taxon>Pseudomonadati</taxon>
        <taxon>Planctomycetota</taxon>
        <taxon>Candidatus Brocadiia</taxon>
        <taxon>Candidatus Brocadiales</taxon>
        <taxon>Candidatus Brocadiaceae</taxon>
        <taxon>Candidatus Brocadia</taxon>
    </lineage>
</organism>